<dbReference type="Pfam" id="PF00402">
    <property type="entry name" value="Calponin"/>
    <property type="match status" value="1"/>
</dbReference>
<dbReference type="InterPro" id="IPR036872">
    <property type="entry name" value="CH_dom_sf"/>
</dbReference>
<gene>
    <name evidence="4" type="ORF">EGW08_002098</name>
</gene>
<dbReference type="EMBL" id="RQTK01000039">
    <property type="protein sequence ID" value="RUS90131.1"/>
    <property type="molecule type" value="Genomic_DNA"/>
</dbReference>
<name>A0A3S0ZZT6_ELYCH</name>
<dbReference type="GO" id="GO:0015629">
    <property type="term" value="C:actin cytoskeleton"/>
    <property type="evidence" value="ECO:0007669"/>
    <property type="project" value="TreeGrafter"/>
</dbReference>
<comment type="caution">
    <text evidence="4">The sequence shown here is derived from an EMBL/GenBank/DDBJ whole genome shotgun (WGS) entry which is preliminary data.</text>
</comment>
<dbReference type="PROSITE" id="PS01052">
    <property type="entry name" value="CALPONIN_1"/>
    <property type="match status" value="1"/>
</dbReference>
<accession>A0A3S0ZZT6</accession>
<proteinExistence type="inferred from homology"/>
<dbReference type="STRING" id="188477.A0A3S0ZZT6"/>
<keyword evidence="5" id="KW-1185">Reference proteome</keyword>
<comment type="similarity">
    <text evidence="1 2">Belongs to the calponin family.</text>
</comment>
<dbReference type="Proteomes" id="UP000271974">
    <property type="component" value="Unassembled WGS sequence"/>
</dbReference>
<dbReference type="GO" id="GO:0051015">
    <property type="term" value="F:actin filament binding"/>
    <property type="evidence" value="ECO:0007669"/>
    <property type="project" value="TreeGrafter"/>
</dbReference>
<dbReference type="AlphaFoldDB" id="A0A3S0ZZT6"/>
<dbReference type="PANTHER" id="PTHR47385:SF14">
    <property type="entry name" value="TRANSGELIN"/>
    <property type="match status" value="1"/>
</dbReference>
<dbReference type="PROSITE" id="PS51122">
    <property type="entry name" value="CALPONIN_2"/>
    <property type="match status" value="1"/>
</dbReference>
<dbReference type="PROSITE" id="PS50021">
    <property type="entry name" value="CH"/>
    <property type="match status" value="1"/>
</dbReference>
<evidence type="ECO:0000256" key="1">
    <source>
        <dbReference type="ARBA" id="ARBA00009631"/>
    </source>
</evidence>
<evidence type="ECO:0000313" key="5">
    <source>
        <dbReference type="Proteomes" id="UP000271974"/>
    </source>
</evidence>
<organism evidence="4 5">
    <name type="scientific">Elysia chlorotica</name>
    <name type="common">Eastern emerald elysia</name>
    <name type="synonym">Sea slug</name>
    <dbReference type="NCBI Taxonomy" id="188477"/>
    <lineage>
        <taxon>Eukaryota</taxon>
        <taxon>Metazoa</taxon>
        <taxon>Spiralia</taxon>
        <taxon>Lophotrochozoa</taxon>
        <taxon>Mollusca</taxon>
        <taxon>Gastropoda</taxon>
        <taxon>Heterobranchia</taxon>
        <taxon>Euthyneura</taxon>
        <taxon>Panpulmonata</taxon>
        <taxon>Sacoglossa</taxon>
        <taxon>Placobranchoidea</taxon>
        <taxon>Plakobranchidae</taxon>
        <taxon>Elysia</taxon>
    </lineage>
</organism>
<dbReference type="Gene3D" id="1.10.418.10">
    <property type="entry name" value="Calponin-like domain"/>
    <property type="match status" value="1"/>
</dbReference>
<evidence type="ECO:0000259" key="3">
    <source>
        <dbReference type="PROSITE" id="PS50021"/>
    </source>
</evidence>
<evidence type="ECO:0000313" key="4">
    <source>
        <dbReference type="EMBL" id="RUS90131.1"/>
    </source>
</evidence>
<dbReference type="SUPFAM" id="SSF47576">
    <property type="entry name" value="Calponin-homology domain, CH-domain"/>
    <property type="match status" value="1"/>
</dbReference>
<dbReference type="InterPro" id="IPR001715">
    <property type="entry name" value="CH_dom"/>
</dbReference>
<dbReference type="InterPro" id="IPR050606">
    <property type="entry name" value="Calponin-like"/>
</dbReference>
<dbReference type="InterPro" id="IPR003096">
    <property type="entry name" value="SM22_calponin"/>
</dbReference>
<dbReference type="OrthoDB" id="21595at2759"/>
<reference evidence="4 5" key="1">
    <citation type="submission" date="2019-01" db="EMBL/GenBank/DDBJ databases">
        <title>A draft genome assembly of the solar-powered sea slug Elysia chlorotica.</title>
        <authorList>
            <person name="Cai H."/>
            <person name="Li Q."/>
            <person name="Fang X."/>
            <person name="Li J."/>
            <person name="Curtis N.E."/>
            <person name="Altenburger A."/>
            <person name="Shibata T."/>
            <person name="Feng M."/>
            <person name="Maeda T."/>
            <person name="Schwartz J.A."/>
            <person name="Shigenobu S."/>
            <person name="Lundholm N."/>
            <person name="Nishiyama T."/>
            <person name="Yang H."/>
            <person name="Hasebe M."/>
            <person name="Li S."/>
            <person name="Pierce S.K."/>
            <person name="Wang J."/>
        </authorList>
    </citation>
    <scope>NUCLEOTIDE SEQUENCE [LARGE SCALE GENOMIC DNA]</scope>
    <source>
        <strain evidence="4">EC2010</strain>
        <tissue evidence="4">Whole organism of an adult</tissue>
    </source>
</reference>
<dbReference type="SMART" id="SM00033">
    <property type="entry name" value="CH"/>
    <property type="match status" value="1"/>
</dbReference>
<sequence length="195" mass="21341">MANRPRGYGMSREVGMKIQSKYDETLEQEARLWIEAVLGEPIAGDSNEPLGMNKFHGVLKDGTVLCRLINAIKPGSVKKINASPMAFKQMENISNFLSACEAIEIKKFDLFQTADLYDKTNMPQVVNGIYALGRKAPKIGYEGPTLGAKEADQAPRKFSEETLQAGKTVIGLQMGSNKGASQSGMNFGKTRAIYD</sequence>
<protein>
    <recommendedName>
        <fullName evidence="2">Transgelin</fullName>
    </recommendedName>
</protein>
<feature type="domain" description="Calponin-homology (CH)" evidence="3">
    <location>
        <begin position="24"/>
        <end position="137"/>
    </location>
</feature>
<dbReference type="PANTHER" id="PTHR47385">
    <property type="entry name" value="CALPONIN"/>
    <property type="match status" value="1"/>
</dbReference>
<dbReference type="Pfam" id="PF00307">
    <property type="entry name" value="CH"/>
    <property type="match status" value="1"/>
</dbReference>
<dbReference type="PRINTS" id="PR00888">
    <property type="entry name" value="SM22CALPONIN"/>
</dbReference>
<evidence type="ECO:0000256" key="2">
    <source>
        <dbReference type="RuleBase" id="RU361224"/>
    </source>
</evidence>
<dbReference type="GO" id="GO:0007015">
    <property type="term" value="P:actin filament organization"/>
    <property type="evidence" value="ECO:0007669"/>
    <property type="project" value="TreeGrafter"/>
</dbReference>
<dbReference type="InterPro" id="IPR000557">
    <property type="entry name" value="Calponin_repeat"/>
</dbReference>